<keyword evidence="2" id="KW-0614">Plasmid</keyword>
<dbReference type="Proteomes" id="UP000516093">
    <property type="component" value="Plasmid p_unnamed2"/>
</dbReference>
<feature type="compositionally biased region" description="Basic residues" evidence="1">
    <location>
        <begin position="92"/>
        <end position="102"/>
    </location>
</feature>
<evidence type="ECO:0000313" key="2">
    <source>
        <dbReference type="EMBL" id="QNP54419.1"/>
    </source>
</evidence>
<reference evidence="2 3" key="1">
    <citation type="submission" date="2020-08" db="EMBL/GenBank/DDBJ databases">
        <title>Genome sequence of Hymenobacter qilianensis JCM 19763T.</title>
        <authorList>
            <person name="Hyun D.-W."/>
            <person name="Bae J.-W."/>
        </authorList>
    </citation>
    <scope>NUCLEOTIDE SEQUENCE [LARGE SCALE GENOMIC DNA]</scope>
    <source>
        <strain evidence="2 3">JCM 19763</strain>
        <plasmid evidence="2 3">p_unnamed2</plasmid>
    </source>
</reference>
<keyword evidence="3" id="KW-1185">Reference proteome</keyword>
<protein>
    <submittedName>
        <fullName evidence="2">Uncharacterized protein</fullName>
    </submittedName>
</protein>
<dbReference type="AlphaFoldDB" id="A0A7H0H1K3"/>
<geneLocation type="plasmid" evidence="2 3">
    <name>p_unnamed2</name>
</geneLocation>
<feature type="region of interest" description="Disordered" evidence="1">
    <location>
        <begin position="79"/>
        <end position="102"/>
    </location>
</feature>
<proteinExistence type="predicted"/>
<sequence length="102" mass="11395">MKPDSPPTFSHLLREGDRFTDRDIMKVLNIGHPALKRRELDPSLFTVGELLRLATLIGRPIAEVMKVVLAEVARNDEATQQRAAAVEQVAGRKYHRRPPSGA</sequence>
<dbReference type="KEGG" id="hqi:H9L05_21840"/>
<accession>A0A7H0H1K3</accession>
<dbReference type="RefSeq" id="WP_187734578.1">
    <property type="nucleotide sequence ID" value="NZ_BMFN01000006.1"/>
</dbReference>
<gene>
    <name evidence="2" type="ORF">H9L05_21840</name>
</gene>
<organism evidence="2 3">
    <name type="scientific">Hymenobacter qilianensis</name>
    <dbReference type="NCBI Taxonomy" id="1385715"/>
    <lineage>
        <taxon>Bacteria</taxon>
        <taxon>Pseudomonadati</taxon>
        <taxon>Bacteroidota</taxon>
        <taxon>Cytophagia</taxon>
        <taxon>Cytophagales</taxon>
        <taxon>Hymenobacteraceae</taxon>
        <taxon>Hymenobacter</taxon>
    </lineage>
</organism>
<dbReference type="EMBL" id="CP060786">
    <property type="protein sequence ID" value="QNP54419.1"/>
    <property type="molecule type" value="Genomic_DNA"/>
</dbReference>
<evidence type="ECO:0000313" key="3">
    <source>
        <dbReference type="Proteomes" id="UP000516093"/>
    </source>
</evidence>
<name>A0A7H0H1K3_9BACT</name>
<evidence type="ECO:0000256" key="1">
    <source>
        <dbReference type="SAM" id="MobiDB-lite"/>
    </source>
</evidence>